<keyword evidence="2" id="KW-1185">Reference proteome</keyword>
<dbReference type="EMBL" id="WSZM01000180">
    <property type="protein sequence ID" value="KAF4039170.1"/>
    <property type="molecule type" value="Genomic_DNA"/>
</dbReference>
<gene>
    <name evidence="1" type="ORF">GN244_ATG08599</name>
</gene>
<name>A0A833WKB6_PHYIN</name>
<comment type="caution">
    <text evidence="1">The sequence shown here is derived from an EMBL/GenBank/DDBJ whole genome shotgun (WGS) entry which is preliminary data.</text>
</comment>
<accession>A0A833WKB6</accession>
<organism evidence="1 2">
    <name type="scientific">Phytophthora infestans</name>
    <name type="common">Potato late blight agent</name>
    <name type="synonym">Botrytis infestans</name>
    <dbReference type="NCBI Taxonomy" id="4787"/>
    <lineage>
        <taxon>Eukaryota</taxon>
        <taxon>Sar</taxon>
        <taxon>Stramenopiles</taxon>
        <taxon>Oomycota</taxon>
        <taxon>Peronosporomycetes</taxon>
        <taxon>Peronosporales</taxon>
        <taxon>Peronosporaceae</taxon>
        <taxon>Phytophthora</taxon>
    </lineage>
</organism>
<dbReference type="AlphaFoldDB" id="A0A833WKB6"/>
<proteinExistence type="predicted"/>
<evidence type="ECO:0000313" key="2">
    <source>
        <dbReference type="Proteomes" id="UP000602510"/>
    </source>
</evidence>
<evidence type="ECO:0000313" key="1">
    <source>
        <dbReference type="EMBL" id="KAF4039170.1"/>
    </source>
</evidence>
<dbReference type="Proteomes" id="UP000602510">
    <property type="component" value="Unassembled WGS sequence"/>
</dbReference>
<sequence length="144" mass="15900">MPLYAAVSPTFATQEGSLDELVNSTFYAESMIKGTGTGVIKHATTLGRFEKVFVLMVDPNRAERRSTVSSLHMQPSPVASSYSYKRWTVRTTIDLSLSTRNFPTRAATMTQIWSLPSFSPRNYSFDSSFGHLCGANMNTSPSDV</sequence>
<reference evidence="1" key="1">
    <citation type="submission" date="2020-04" db="EMBL/GenBank/DDBJ databases">
        <title>Hybrid Assembly of Korean Phytophthora infestans isolates.</title>
        <authorList>
            <person name="Prokchorchik M."/>
            <person name="Lee Y."/>
            <person name="Seo J."/>
            <person name="Cho J.-H."/>
            <person name="Park Y.-E."/>
            <person name="Jang D.-C."/>
            <person name="Im J.-S."/>
            <person name="Choi J.-G."/>
            <person name="Park H.-J."/>
            <person name="Lee G.-B."/>
            <person name="Lee Y.-G."/>
            <person name="Hong S.-Y."/>
            <person name="Cho K."/>
            <person name="Sohn K.H."/>
        </authorList>
    </citation>
    <scope>NUCLEOTIDE SEQUENCE</scope>
    <source>
        <strain evidence="1">KR_1_A1</strain>
    </source>
</reference>
<protein>
    <submittedName>
        <fullName evidence="1">Uncharacterized protein</fullName>
    </submittedName>
</protein>